<feature type="transmembrane region" description="Helical" evidence="7">
    <location>
        <begin position="6"/>
        <end position="28"/>
    </location>
</feature>
<dbReference type="GO" id="GO:0005525">
    <property type="term" value="F:GTP binding"/>
    <property type="evidence" value="ECO:0007669"/>
    <property type="project" value="UniProtKB-KW"/>
</dbReference>
<evidence type="ECO:0000256" key="1">
    <source>
        <dbReference type="ARBA" id="ARBA00004141"/>
    </source>
</evidence>
<evidence type="ECO:0000313" key="9">
    <source>
        <dbReference type="EMBL" id="AFZ35808.1"/>
    </source>
</evidence>
<dbReference type="OrthoDB" id="467934at2"/>
<dbReference type="SUPFAM" id="SSF52540">
    <property type="entry name" value="P-loop containing nucleoside triphosphate hydrolases"/>
    <property type="match status" value="1"/>
</dbReference>
<dbReference type="AlphaFoldDB" id="K9XTE7"/>
<dbReference type="InterPro" id="IPR006073">
    <property type="entry name" value="GTP-bd"/>
</dbReference>
<dbReference type="eggNOG" id="COG3597">
    <property type="taxonomic scope" value="Bacteria"/>
</dbReference>
<dbReference type="STRING" id="111780.Sta7437_2264"/>
<dbReference type="GO" id="GO:0030488">
    <property type="term" value="P:tRNA methylation"/>
    <property type="evidence" value="ECO:0007669"/>
    <property type="project" value="TreeGrafter"/>
</dbReference>
<evidence type="ECO:0000256" key="2">
    <source>
        <dbReference type="ARBA" id="ARBA00022692"/>
    </source>
</evidence>
<feature type="transmembrane region" description="Helical" evidence="7">
    <location>
        <begin position="40"/>
        <end position="64"/>
    </location>
</feature>
<evidence type="ECO:0000256" key="3">
    <source>
        <dbReference type="ARBA" id="ARBA00022741"/>
    </source>
</evidence>
<name>K9XTE7_STAC7</name>
<evidence type="ECO:0000259" key="8">
    <source>
        <dbReference type="Pfam" id="PF01926"/>
    </source>
</evidence>
<dbReference type="EMBL" id="CP003653">
    <property type="protein sequence ID" value="AFZ35808.1"/>
    <property type="molecule type" value="Genomic_DNA"/>
</dbReference>
<dbReference type="RefSeq" id="WP_015193476.1">
    <property type="nucleotide sequence ID" value="NC_019748.1"/>
</dbReference>
<dbReference type="Pfam" id="PF05128">
    <property type="entry name" value="DUF697"/>
    <property type="match status" value="1"/>
</dbReference>
<protein>
    <submittedName>
        <fullName evidence="9">Small GTP-binding protein</fullName>
    </submittedName>
</protein>
<evidence type="ECO:0000256" key="5">
    <source>
        <dbReference type="ARBA" id="ARBA00023134"/>
    </source>
</evidence>
<gene>
    <name evidence="9" type="ordered locus">Sta7437_2264</name>
</gene>
<keyword evidence="5" id="KW-0342">GTP-binding</keyword>
<keyword evidence="6 7" id="KW-0472">Membrane</keyword>
<keyword evidence="4 7" id="KW-1133">Transmembrane helix</keyword>
<proteinExistence type="predicted"/>
<dbReference type="GO" id="GO:0005829">
    <property type="term" value="C:cytosol"/>
    <property type="evidence" value="ECO:0007669"/>
    <property type="project" value="TreeGrafter"/>
</dbReference>
<reference evidence="10" key="1">
    <citation type="journal article" date="2013" name="Proc. Natl. Acad. Sci. U.S.A.">
        <title>Improving the coverage of the cyanobacterial phylum using diversity-driven genome sequencing.</title>
        <authorList>
            <person name="Shih P.M."/>
            <person name="Wu D."/>
            <person name="Latifi A."/>
            <person name="Axen S.D."/>
            <person name="Fewer D.P."/>
            <person name="Talla E."/>
            <person name="Calteau A."/>
            <person name="Cai F."/>
            <person name="Tandeau de Marsac N."/>
            <person name="Rippka R."/>
            <person name="Herdman M."/>
            <person name="Sivonen K."/>
            <person name="Coursin T."/>
            <person name="Laurent T."/>
            <person name="Goodwin L."/>
            <person name="Nolan M."/>
            <person name="Davenport K.W."/>
            <person name="Han C.S."/>
            <person name="Rubin E.M."/>
            <person name="Eisen J.A."/>
            <person name="Woyke T."/>
            <person name="Gugger M."/>
            <person name="Kerfeld C.A."/>
        </authorList>
    </citation>
    <scope>NUCLEOTIDE SEQUENCE [LARGE SCALE GENOMIC DNA]</scope>
    <source>
        <strain evidence="10">ATCC 29371 / PCC 7437</strain>
    </source>
</reference>
<dbReference type="InterPro" id="IPR021147">
    <property type="entry name" value="DUF697"/>
</dbReference>
<dbReference type="CDD" id="cd00880">
    <property type="entry name" value="Era_like"/>
    <property type="match status" value="1"/>
</dbReference>
<evidence type="ECO:0000256" key="4">
    <source>
        <dbReference type="ARBA" id="ARBA00022989"/>
    </source>
</evidence>
<evidence type="ECO:0000313" key="10">
    <source>
        <dbReference type="Proteomes" id="UP000010473"/>
    </source>
</evidence>
<dbReference type="InterPro" id="IPR027417">
    <property type="entry name" value="P-loop_NTPase"/>
</dbReference>
<dbReference type="InterPro" id="IPR005225">
    <property type="entry name" value="Small_GTP-bd"/>
</dbReference>
<dbReference type="Pfam" id="PF01926">
    <property type="entry name" value="MMR_HSR1"/>
    <property type="match status" value="1"/>
</dbReference>
<dbReference type="Proteomes" id="UP000010473">
    <property type="component" value="Chromosome"/>
</dbReference>
<dbReference type="PATRIC" id="fig|111780.3.peg.2362"/>
<feature type="domain" description="G" evidence="8">
    <location>
        <begin position="133"/>
        <end position="247"/>
    </location>
</feature>
<dbReference type="KEGG" id="scs:Sta7437_2264"/>
<dbReference type="HOGENOM" id="CLU_040163_0_0_3"/>
<dbReference type="GO" id="GO:0016020">
    <property type="term" value="C:membrane"/>
    <property type="evidence" value="ECO:0007669"/>
    <property type="project" value="UniProtKB-SubCell"/>
</dbReference>
<keyword evidence="2 7" id="KW-0812">Transmembrane</keyword>
<sequence>MSFARLLTLFVGLSLILGLGIWLITSLYRLYLQISFTSPFLANFLLLFLVILLGLLIFAFIYYFNFYNNKKSRTKVRRNRLVKKIPEEKTQAAAENLKALKKQVGQIQDRIAQEAFLKRSEEIEANLARGEIKIVVFGTGSAGKTSLVNSLMGEIVGEVNPTMGTTKEGETYSLKLKGIAREILITDTPGILEAGIAGTERGELARQLATEADLLLFVVDNDLLQSEYEPLKTLAEIGKRSLLVFNKIDLYADEDQEVILKQLKERVTKLIPAADVIAIAANPQPVQLASGEIIEPEPEIIPLIKRLVAVLRAEGEDLIADNILLQSQRLGDQARKIIDRQRKRQAERVIDRYQWIGAGVIAMTPLPVVDLLATAAVNAQMVVEIGRIYGCELNSDRGRDLALSLGKTLVSLGVVKGAVEILAKALQFHVATYIVGKVIQAVSAAYLTRIAGKSFIEYFRHDQDWGDGGITEVVQRQFQLSRRDEFVKSFVKDAIAKVVQPLTGNWEEQEPETLELEARLEDDW</sequence>
<evidence type="ECO:0000256" key="7">
    <source>
        <dbReference type="SAM" id="Phobius"/>
    </source>
</evidence>
<keyword evidence="3" id="KW-0547">Nucleotide-binding</keyword>
<dbReference type="PANTHER" id="PTHR42714">
    <property type="entry name" value="TRNA MODIFICATION GTPASE GTPBP3"/>
    <property type="match status" value="1"/>
</dbReference>
<dbReference type="Gene3D" id="3.40.50.300">
    <property type="entry name" value="P-loop containing nucleotide triphosphate hydrolases"/>
    <property type="match status" value="1"/>
</dbReference>
<dbReference type="eggNOG" id="COG1100">
    <property type="taxonomic scope" value="Bacteria"/>
</dbReference>
<accession>K9XTE7</accession>
<evidence type="ECO:0000256" key="6">
    <source>
        <dbReference type="ARBA" id="ARBA00023136"/>
    </source>
</evidence>
<dbReference type="PANTHER" id="PTHR42714:SF2">
    <property type="entry name" value="TRNA MODIFICATION GTPASE GTPBP3, MITOCHONDRIAL"/>
    <property type="match status" value="1"/>
</dbReference>
<dbReference type="NCBIfam" id="TIGR00231">
    <property type="entry name" value="small_GTP"/>
    <property type="match status" value="1"/>
</dbReference>
<comment type="subcellular location">
    <subcellularLocation>
        <location evidence="1">Membrane</location>
        <topology evidence="1">Multi-pass membrane protein</topology>
    </subcellularLocation>
</comment>
<organism evidence="9 10">
    <name type="scientific">Stanieria cyanosphaera (strain ATCC 29371 / PCC 7437)</name>
    <dbReference type="NCBI Taxonomy" id="111780"/>
    <lineage>
        <taxon>Bacteria</taxon>
        <taxon>Bacillati</taxon>
        <taxon>Cyanobacteriota</taxon>
        <taxon>Cyanophyceae</taxon>
        <taxon>Pleurocapsales</taxon>
        <taxon>Dermocarpellaceae</taxon>
        <taxon>Stanieria</taxon>
    </lineage>
</organism>
<dbReference type="GO" id="GO:0002098">
    <property type="term" value="P:tRNA wobble uridine modification"/>
    <property type="evidence" value="ECO:0007669"/>
    <property type="project" value="TreeGrafter"/>
</dbReference>
<keyword evidence="10" id="KW-1185">Reference proteome</keyword>